<accession>A0A8K0DVR4</accession>
<dbReference type="EMBL" id="VOIH02000009">
    <property type="protein sequence ID" value="KAF3438185.1"/>
    <property type="molecule type" value="Genomic_DNA"/>
</dbReference>
<proteinExistence type="predicted"/>
<dbReference type="Proteomes" id="UP000796880">
    <property type="component" value="Unassembled WGS sequence"/>
</dbReference>
<dbReference type="OrthoDB" id="1153924at2759"/>
<gene>
    <name evidence="1" type="ORF">FNV43_RR20942</name>
</gene>
<sequence length="136" mass="15558">MLFSEGGKLEDTDTCIEIRFSVTQRKAFSGLEDQIERVVNKLMEIAESSDDSSGTKEDADGTSNLANELKNFIDNIENHMEKFIIQVDKQHGSDRTALSGCFRNEMRTKSEVLRKVNEVPHPHMLHNHITYSNRLF</sequence>
<protein>
    <submittedName>
        <fullName evidence="1">Uncharacterized protein</fullName>
    </submittedName>
</protein>
<organism evidence="1 2">
    <name type="scientific">Rhamnella rubrinervis</name>
    <dbReference type="NCBI Taxonomy" id="2594499"/>
    <lineage>
        <taxon>Eukaryota</taxon>
        <taxon>Viridiplantae</taxon>
        <taxon>Streptophyta</taxon>
        <taxon>Embryophyta</taxon>
        <taxon>Tracheophyta</taxon>
        <taxon>Spermatophyta</taxon>
        <taxon>Magnoliopsida</taxon>
        <taxon>eudicotyledons</taxon>
        <taxon>Gunneridae</taxon>
        <taxon>Pentapetalae</taxon>
        <taxon>rosids</taxon>
        <taxon>fabids</taxon>
        <taxon>Rosales</taxon>
        <taxon>Rhamnaceae</taxon>
        <taxon>rhamnoid group</taxon>
        <taxon>Rhamneae</taxon>
        <taxon>Rhamnella</taxon>
    </lineage>
</organism>
<comment type="caution">
    <text evidence="1">The sequence shown here is derived from an EMBL/GenBank/DDBJ whole genome shotgun (WGS) entry which is preliminary data.</text>
</comment>
<dbReference type="AlphaFoldDB" id="A0A8K0DVR4"/>
<keyword evidence="2" id="KW-1185">Reference proteome</keyword>
<reference evidence="1" key="1">
    <citation type="submission" date="2020-03" db="EMBL/GenBank/DDBJ databases">
        <title>A high-quality chromosome-level genome assembly of a woody plant with both climbing and erect habits, Rhamnella rubrinervis.</title>
        <authorList>
            <person name="Lu Z."/>
            <person name="Yang Y."/>
            <person name="Zhu X."/>
            <person name="Sun Y."/>
        </authorList>
    </citation>
    <scope>NUCLEOTIDE SEQUENCE</scope>
    <source>
        <strain evidence="1">BYM</strain>
        <tissue evidence="1">Leaf</tissue>
    </source>
</reference>
<evidence type="ECO:0000313" key="1">
    <source>
        <dbReference type="EMBL" id="KAF3438185.1"/>
    </source>
</evidence>
<name>A0A8K0DVR4_9ROSA</name>
<evidence type="ECO:0000313" key="2">
    <source>
        <dbReference type="Proteomes" id="UP000796880"/>
    </source>
</evidence>